<evidence type="ECO:0008006" key="3">
    <source>
        <dbReference type="Google" id="ProtNLM"/>
    </source>
</evidence>
<keyword evidence="2" id="KW-1185">Reference proteome</keyword>
<sequence>MLGRNFTLLFFIFLLFSCSSENPEKLDDQEYFPLESGRYSDFEVGLAQYRIDEPDQIARYHYKKTIADSFYRADGQKVFPFQYSSQTDGTFWKTDSITAGWRASNRFFEQENGKPVIKISLPVFEGSHWNANTFNVNNKRECNAVQVDKSYQIRSLFFPNTITIVIQDDSTLLSRKKYIEIYARNVGLIRRERLYLQYCYTADCIGKGVINSGWKEITTIQNFSKK</sequence>
<comment type="caution">
    <text evidence="1">The sequence shown here is derived from an EMBL/GenBank/DDBJ whole genome shotgun (WGS) entry which is preliminary data.</text>
</comment>
<organism evidence="1 2">
    <name type="scientific">Dyadobacter arcticus</name>
    <dbReference type="NCBI Taxonomy" id="1078754"/>
    <lineage>
        <taxon>Bacteria</taxon>
        <taxon>Pseudomonadati</taxon>
        <taxon>Bacteroidota</taxon>
        <taxon>Cytophagia</taxon>
        <taxon>Cytophagales</taxon>
        <taxon>Spirosomataceae</taxon>
        <taxon>Dyadobacter</taxon>
    </lineage>
</organism>
<dbReference type="PROSITE" id="PS51257">
    <property type="entry name" value="PROKAR_LIPOPROTEIN"/>
    <property type="match status" value="1"/>
</dbReference>
<dbReference type="Proteomes" id="UP001179181">
    <property type="component" value="Unassembled WGS sequence"/>
</dbReference>
<dbReference type="EMBL" id="JAASQJ010000001">
    <property type="protein sequence ID" value="NIJ51975.1"/>
    <property type="molecule type" value="Genomic_DNA"/>
</dbReference>
<accession>A0ABX0UK70</accession>
<evidence type="ECO:0000313" key="2">
    <source>
        <dbReference type="Proteomes" id="UP001179181"/>
    </source>
</evidence>
<name>A0ABX0UK70_9BACT</name>
<proteinExistence type="predicted"/>
<reference evidence="1 2" key="1">
    <citation type="submission" date="2020-03" db="EMBL/GenBank/DDBJ databases">
        <title>Genomic Encyclopedia of Type Strains, Phase IV (KMG-IV): sequencing the most valuable type-strain genomes for metagenomic binning, comparative biology and taxonomic classification.</title>
        <authorList>
            <person name="Goeker M."/>
        </authorList>
    </citation>
    <scope>NUCLEOTIDE SEQUENCE [LARGE SCALE GENOMIC DNA]</scope>
    <source>
        <strain evidence="1 2">DSM 102865</strain>
    </source>
</reference>
<protein>
    <recommendedName>
        <fullName evidence="3">Lipoprotein</fullName>
    </recommendedName>
</protein>
<gene>
    <name evidence="1" type="ORF">FHS68_001131</name>
</gene>
<dbReference type="RefSeq" id="WP_167267955.1">
    <property type="nucleotide sequence ID" value="NZ_JAASQJ010000001.1"/>
</dbReference>
<evidence type="ECO:0000313" key="1">
    <source>
        <dbReference type="EMBL" id="NIJ51975.1"/>
    </source>
</evidence>